<sequence>MIEIGSPLCNTARNFLMSNVEIVHPEQPQDISSLRESENEFEKQFRLSSAPHISKAQFKRNENQKTKQSLFSLIKIQQLVIRFIKNLKKSANLSSIFPKSLYIDYLLRSAYKGNYAGQQNSKVTILKLKIKIIWEVLLYLINFLLILLLPFDIEINKDQIMKLNFCIFTLEMGIKFIQPFYFEGRLRRDRYEIIKNYLQTGFIVDFIRVGTILSHILEIPDRIEIEIAKSLILYIISLSKLHLKFISTNYCFVKFTELLFLVIFICHFFTQQIFYSEENHYLFRFGLSLDIFLSNSLIRFQEEEIYQLLNILYETVSFIVKIYILQQIISYCLINQEIIKKKKELFDLHGYLKQLNVSSLISNRVISYYKTIMKQDEKIKMQDFHIFFGQKLKPNLAQELKLQIQGSILKNFKIFNKFTVQTIKNLVCNMEEVDYSPNEQIYNKDELDDQSIYFITQGKVMIMYGKNELQIYHENSQFGEISFFTGLPRSFRAISLGYSRLYKIKRVAYLNIVSSINQDLVKIMINLEETAQMIKDQIIFQQRYDIIGRKCLCCQDHNHLIQECQYLHYKPDRDIILSKFLYPVRMQRSKIQRKRLRYQNVLINQYLNHMRAQEFQENNDLNNLEEQSENYLIDPQSSSFSGEFKMKHSLLSPDPIIALQSNHKKTIDSEEHYRKNRQPFIHPIPEYSDEIQSLASSEIIAPQQVENKSEEHHFRIIQKQVKPKGDLLKSQGSQLSRSISQQLLQQRSRSQSQNVLDISQIQVNKKQMVRSFSQMSYEDKTFHKQKSKRTSTSQLNGQSLIQLFQNDLNPILMDFIQIHLDRGCNFMTYLPQNNMKIVLRQNKYVSIQKRSNYTLNYEISKKLRKVIGM</sequence>
<dbReference type="InterPro" id="IPR051413">
    <property type="entry name" value="K/Na_HCN_channel"/>
</dbReference>
<dbReference type="Pfam" id="PF00027">
    <property type="entry name" value="cNMP_binding"/>
    <property type="match status" value="1"/>
</dbReference>
<accession>A0A8S1RGT3</accession>
<evidence type="ECO:0000313" key="3">
    <source>
        <dbReference type="EMBL" id="CAD8126887.1"/>
    </source>
</evidence>
<name>A0A8S1RGT3_9CILI</name>
<dbReference type="GO" id="GO:0098855">
    <property type="term" value="C:HCN channel complex"/>
    <property type="evidence" value="ECO:0007669"/>
    <property type="project" value="TreeGrafter"/>
</dbReference>
<dbReference type="Proteomes" id="UP000692954">
    <property type="component" value="Unassembled WGS sequence"/>
</dbReference>
<feature type="transmembrane region" description="Helical" evidence="1">
    <location>
        <begin position="255"/>
        <end position="275"/>
    </location>
</feature>
<feature type="domain" description="Cyclic nucleotide-binding" evidence="2">
    <location>
        <begin position="414"/>
        <end position="530"/>
    </location>
</feature>
<gene>
    <name evidence="3" type="ORF">PSON_ATCC_30995.1.T1710066</name>
</gene>
<dbReference type="PANTHER" id="PTHR45689:SF5">
    <property type="entry name" value="I[[H]] CHANNEL, ISOFORM E"/>
    <property type="match status" value="1"/>
</dbReference>
<keyword evidence="1" id="KW-0472">Membrane</keyword>
<dbReference type="EMBL" id="CAJJDN010000171">
    <property type="protein sequence ID" value="CAD8126887.1"/>
    <property type="molecule type" value="Genomic_DNA"/>
</dbReference>
<keyword evidence="4" id="KW-1185">Reference proteome</keyword>
<dbReference type="PROSITE" id="PS50042">
    <property type="entry name" value="CNMP_BINDING_3"/>
    <property type="match status" value="1"/>
</dbReference>
<organism evidence="3 4">
    <name type="scientific">Paramecium sonneborni</name>
    <dbReference type="NCBI Taxonomy" id="65129"/>
    <lineage>
        <taxon>Eukaryota</taxon>
        <taxon>Sar</taxon>
        <taxon>Alveolata</taxon>
        <taxon>Ciliophora</taxon>
        <taxon>Intramacronucleata</taxon>
        <taxon>Oligohymenophorea</taxon>
        <taxon>Peniculida</taxon>
        <taxon>Parameciidae</taxon>
        <taxon>Paramecium</taxon>
    </lineage>
</organism>
<dbReference type="GO" id="GO:0005249">
    <property type="term" value="F:voltage-gated potassium channel activity"/>
    <property type="evidence" value="ECO:0007669"/>
    <property type="project" value="TreeGrafter"/>
</dbReference>
<dbReference type="GO" id="GO:0003254">
    <property type="term" value="P:regulation of membrane depolarization"/>
    <property type="evidence" value="ECO:0007669"/>
    <property type="project" value="TreeGrafter"/>
</dbReference>
<reference evidence="3" key="1">
    <citation type="submission" date="2021-01" db="EMBL/GenBank/DDBJ databases">
        <authorList>
            <consortium name="Genoscope - CEA"/>
            <person name="William W."/>
        </authorList>
    </citation>
    <scope>NUCLEOTIDE SEQUENCE</scope>
</reference>
<comment type="caution">
    <text evidence="3">The sequence shown here is derived from an EMBL/GenBank/DDBJ whole genome shotgun (WGS) entry which is preliminary data.</text>
</comment>
<evidence type="ECO:0000313" key="4">
    <source>
        <dbReference type="Proteomes" id="UP000692954"/>
    </source>
</evidence>
<keyword evidence="1" id="KW-1133">Transmembrane helix</keyword>
<dbReference type="CDD" id="cd00038">
    <property type="entry name" value="CAP_ED"/>
    <property type="match status" value="1"/>
</dbReference>
<dbReference type="InterPro" id="IPR000595">
    <property type="entry name" value="cNMP-bd_dom"/>
</dbReference>
<evidence type="ECO:0000256" key="1">
    <source>
        <dbReference type="SAM" id="Phobius"/>
    </source>
</evidence>
<evidence type="ECO:0000259" key="2">
    <source>
        <dbReference type="PROSITE" id="PS50042"/>
    </source>
</evidence>
<protein>
    <recommendedName>
        <fullName evidence="2">Cyclic nucleotide-binding domain-containing protein</fullName>
    </recommendedName>
</protein>
<dbReference type="AlphaFoldDB" id="A0A8S1RGT3"/>
<keyword evidence="1" id="KW-0812">Transmembrane</keyword>
<feature type="transmembrane region" description="Helical" evidence="1">
    <location>
        <begin position="132"/>
        <end position="153"/>
    </location>
</feature>
<dbReference type="SMART" id="SM00100">
    <property type="entry name" value="cNMP"/>
    <property type="match status" value="1"/>
</dbReference>
<dbReference type="PANTHER" id="PTHR45689">
    <property type="entry name" value="I[[H]] CHANNEL, ISOFORM E"/>
    <property type="match status" value="1"/>
</dbReference>
<dbReference type="OrthoDB" id="306255at2759"/>
<proteinExistence type="predicted"/>
<dbReference type="GO" id="GO:0035725">
    <property type="term" value="P:sodium ion transmembrane transport"/>
    <property type="evidence" value="ECO:0007669"/>
    <property type="project" value="TreeGrafter"/>
</dbReference>